<dbReference type="AlphaFoldDB" id="A0AAN9K4E3"/>
<evidence type="ECO:0000256" key="2">
    <source>
        <dbReference type="SAM" id="Phobius"/>
    </source>
</evidence>
<evidence type="ECO:0000313" key="3">
    <source>
        <dbReference type="EMBL" id="KAK7309731.1"/>
    </source>
</evidence>
<dbReference type="GO" id="GO:0015297">
    <property type="term" value="F:antiporter activity"/>
    <property type="evidence" value="ECO:0007669"/>
    <property type="project" value="InterPro"/>
</dbReference>
<feature type="transmembrane region" description="Helical" evidence="2">
    <location>
        <begin position="136"/>
        <end position="160"/>
    </location>
</feature>
<dbReference type="PANTHER" id="PTHR11206">
    <property type="entry name" value="MULTIDRUG RESISTANCE PROTEIN"/>
    <property type="match status" value="1"/>
</dbReference>
<feature type="transmembrane region" description="Helical" evidence="2">
    <location>
        <begin position="31"/>
        <end position="55"/>
    </location>
</feature>
<accession>A0AAN9K4E3</accession>
<dbReference type="GO" id="GO:0042910">
    <property type="term" value="F:xenobiotic transmembrane transporter activity"/>
    <property type="evidence" value="ECO:0007669"/>
    <property type="project" value="InterPro"/>
</dbReference>
<sequence>MEKCREPLVSGAGKEEEWNGMREYFVECRKLWYLAGPAVFTSLCQYCLGVLTQIFCGHLSTINLAAVCLQNSVIAGFSLGIMLGNLVFYGPHPLRRIPQKSRSFRGCFVYLHEHIRDRGHGGLRIQRRCDPRAAKFSLVVAVITSSVVGLSQSLFLVIFRNQFPWLFSNSDEVNKLVVELTPMLALCIIINNVQPVLSGVAVGAGWQIAVAYVNIACYYILGVPLGLILGFKFHLGVKGIWSGMLFGTVVQTCVLFFMIYRTNWNEEASLAEDRIKKWGGNRDSDEVKEIN</sequence>
<dbReference type="EMBL" id="JAYKXN010000002">
    <property type="protein sequence ID" value="KAK7309731.1"/>
    <property type="molecule type" value="Genomic_DNA"/>
</dbReference>
<feature type="transmembrane region" description="Helical" evidence="2">
    <location>
        <begin position="239"/>
        <end position="260"/>
    </location>
</feature>
<dbReference type="Pfam" id="PF01554">
    <property type="entry name" value="MatE"/>
    <property type="match status" value="1"/>
</dbReference>
<keyword evidence="2" id="KW-0812">Transmembrane</keyword>
<protein>
    <submittedName>
        <fullName evidence="3">Uncharacterized protein</fullName>
    </submittedName>
</protein>
<comment type="similarity">
    <text evidence="1">Belongs to the multi antimicrobial extrusion (MATE) (TC 2.A.66.1) family.</text>
</comment>
<reference evidence="3 4" key="1">
    <citation type="submission" date="2024-01" db="EMBL/GenBank/DDBJ databases">
        <title>The genomes of 5 underutilized Papilionoideae crops provide insights into root nodulation and disease resistance.</title>
        <authorList>
            <person name="Yuan L."/>
        </authorList>
    </citation>
    <scope>NUCLEOTIDE SEQUENCE [LARGE SCALE GENOMIC DNA]</scope>
    <source>
        <strain evidence="3">LY-2023</strain>
        <tissue evidence="3">Leaf</tissue>
    </source>
</reference>
<evidence type="ECO:0000313" key="4">
    <source>
        <dbReference type="Proteomes" id="UP001359559"/>
    </source>
</evidence>
<dbReference type="Proteomes" id="UP001359559">
    <property type="component" value="Unassembled WGS sequence"/>
</dbReference>
<comment type="caution">
    <text evidence="3">The sequence shown here is derived from an EMBL/GenBank/DDBJ whole genome shotgun (WGS) entry which is preliminary data.</text>
</comment>
<organism evidence="3 4">
    <name type="scientific">Clitoria ternatea</name>
    <name type="common">Butterfly pea</name>
    <dbReference type="NCBI Taxonomy" id="43366"/>
    <lineage>
        <taxon>Eukaryota</taxon>
        <taxon>Viridiplantae</taxon>
        <taxon>Streptophyta</taxon>
        <taxon>Embryophyta</taxon>
        <taxon>Tracheophyta</taxon>
        <taxon>Spermatophyta</taxon>
        <taxon>Magnoliopsida</taxon>
        <taxon>eudicotyledons</taxon>
        <taxon>Gunneridae</taxon>
        <taxon>Pentapetalae</taxon>
        <taxon>rosids</taxon>
        <taxon>fabids</taxon>
        <taxon>Fabales</taxon>
        <taxon>Fabaceae</taxon>
        <taxon>Papilionoideae</taxon>
        <taxon>50 kb inversion clade</taxon>
        <taxon>NPAAA clade</taxon>
        <taxon>indigoferoid/millettioid clade</taxon>
        <taxon>Phaseoleae</taxon>
        <taxon>Clitoria</taxon>
    </lineage>
</organism>
<keyword evidence="2" id="KW-0472">Membrane</keyword>
<keyword evidence="4" id="KW-1185">Reference proteome</keyword>
<gene>
    <name evidence="3" type="ORF">RJT34_06693</name>
</gene>
<feature type="transmembrane region" description="Helical" evidence="2">
    <location>
        <begin position="180"/>
        <end position="202"/>
    </location>
</feature>
<proteinExistence type="inferred from homology"/>
<dbReference type="GO" id="GO:0016020">
    <property type="term" value="C:membrane"/>
    <property type="evidence" value="ECO:0007669"/>
    <property type="project" value="InterPro"/>
</dbReference>
<evidence type="ECO:0000256" key="1">
    <source>
        <dbReference type="ARBA" id="ARBA00010199"/>
    </source>
</evidence>
<keyword evidence="2" id="KW-1133">Transmembrane helix</keyword>
<name>A0AAN9K4E3_CLITE</name>
<dbReference type="InterPro" id="IPR002528">
    <property type="entry name" value="MATE_fam"/>
</dbReference>
<feature type="transmembrane region" description="Helical" evidence="2">
    <location>
        <begin position="209"/>
        <end position="233"/>
    </location>
</feature>
<feature type="transmembrane region" description="Helical" evidence="2">
    <location>
        <begin position="61"/>
        <end position="88"/>
    </location>
</feature>